<sequence length="358" mass="39254">MSEVLRCSGAENPTREGWELASSFDKLRMSDVPLHCTPRAPRVPEATPVTVSNPFLDGTPTPAPGFAFSDPGLDRADHLRDDPQALAALWRNGKVLLVDNEGNTAVDAQRGLLAFDGTSLVDSAEHGIFLGLRDEQAWFALPTETSGFEPSARLDLRSAAALWSAYEASVFAQARAVLHWRSRHRHCGVCGGALVFMRGGWQGRCIVCNAEHYPRTDPAVIVAISDGQRLLLGRQASWPSRRYSTLAGFVEPGESLEQTVVREVLEESGVRIRSSRYLASQPWPFPGSLMLGFIADAEPDEPRASDELEDVRWFTHAEIGAAMSDAPTDDGLLLSPSISISRWLIEHWHAHVAATRPR</sequence>
<evidence type="ECO:0000256" key="7">
    <source>
        <dbReference type="ARBA" id="ARBA00022842"/>
    </source>
</evidence>
<dbReference type="AlphaFoldDB" id="A0A562LEG2"/>
<keyword evidence="8" id="KW-0520">NAD</keyword>
<dbReference type="Gene3D" id="3.90.79.10">
    <property type="entry name" value="Nucleoside Triphosphate Pyrophosphohydrolase"/>
    <property type="match status" value="1"/>
</dbReference>
<keyword evidence="7" id="KW-0460">Magnesium</keyword>
<dbReference type="InterPro" id="IPR049734">
    <property type="entry name" value="NudC-like_C"/>
</dbReference>
<dbReference type="SUPFAM" id="SSF55811">
    <property type="entry name" value="Nudix"/>
    <property type="match status" value="1"/>
</dbReference>
<dbReference type="GO" id="GO:0006742">
    <property type="term" value="P:NADP+ catabolic process"/>
    <property type="evidence" value="ECO:0007669"/>
    <property type="project" value="TreeGrafter"/>
</dbReference>
<dbReference type="PROSITE" id="PS51462">
    <property type="entry name" value="NUDIX"/>
    <property type="match status" value="1"/>
</dbReference>
<evidence type="ECO:0000256" key="1">
    <source>
        <dbReference type="ARBA" id="ARBA00001946"/>
    </source>
</evidence>
<dbReference type="InterPro" id="IPR000086">
    <property type="entry name" value="NUDIX_hydrolase_dom"/>
</dbReference>
<dbReference type="CDD" id="cd03429">
    <property type="entry name" value="NUDIX_NADH_pyrophosphatase_Nudt13"/>
    <property type="match status" value="1"/>
</dbReference>
<evidence type="ECO:0000256" key="3">
    <source>
        <dbReference type="ARBA" id="ARBA00009595"/>
    </source>
</evidence>
<proteinExistence type="inferred from homology"/>
<reference evidence="11 12" key="1">
    <citation type="journal article" date="2015" name="Stand. Genomic Sci.">
        <title>Genomic Encyclopedia of Bacterial and Archaeal Type Strains, Phase III: the genomes of soil and plant-associated and newly described type strains.</title>
        <authorList>
            <person name="Whitman W.B."/>
            <person name="Woyke T."/>
            <person name="Klenk H.P."/>
            <person name="Zhou Y."/>
            <person name="Lilburn T.G."/>
            <person name="Beck B.J."/>
            <person name="De Vos P."/>
            <person name="Vandamme P."/>
            <person name="Eisen J.A."/>
            <person name="Garrity G."/>
            <person name="Hugenholtz P."/>
            <person name="Kyrpides N.C."/>
        </authorList>
    </citation>
    <scope>NUCLEOTIDE SEQUENCE [LARGE SCALE GENOMIC DNA]</scope>
    <source>
        <strain evidence="11 12">CGMCC 1.10821</strain>
    </source>
</reference>
<evidence type="ECO:0000313" key="12">
    <source>
        <dbReference type="Proteomes" id="UP000315167"/>
    </source>
</evidence>
<dbReference type="EC" id="3.6.1.22" evidence="4"/>
<feature type="domain" description="Nudix hydrolase" evidence="10">
    <location>
        <begin position="214"/>
        <end position="346"/>
    </location>
</feature>
<evidence type="ECO:0000313" key="11">
    <source>
        <dbReference type="EMBL" id="TWI06072.1"/>
    </source>
</evidence>
<dbReference type="PANTHER" id="PTHR42904">
    <property type="entry name" value="NUDIX HYDROLASE, NUDC SUBFAMILY"/>
    <property type="match status" value="1"/>
</dbReference>
<dbReference type="InterPro" id="IPR015375">
    <property type="entry name" value="NADH_PPase-like_N"/>
</dbReference>
<evidence type="ECO:0000256" key="2">
    <source>
        <dbReference type="ARBA" id="ARBA00001947"/>
    </source>
</evidence>
<comment type="caution">
    <text evidence="11">The sequence shown here is derived from an EMBL/GenBank/DDBJ whole genome shotgun (WGS) entry which is preliminary data.</text>
</comment>
<name>A0A562LEG2_9GAMM</name>
<evidence type="ECO:0000256" key="5">
    <source>
        <dbReference type="ARBA" id="ARBA00022723"/>
    </source>
</evidence>
<evidence type="ECO:0000256" key="9">
    <source>
        <dbReference type="ARBA" id="ARBA00023679"/>
    </source>
</evidence>
<dbReference type="Pfam" id="PF09296">
    <property type="entry name" value="NUDIX-like"/>
    <property type="match status" value="1"/>
</dbReference>
<comment type="cofactor">
    <cofactor evidence="2">
        <name>Zn(2+)</name>
        <dbReference type="ChEBI" id="CHEBI:29105"/>
    </cofactor>
</comment>
<evidence type="ECO:0000256" key="8">
    <source>
        <dbReference type="ARBA" id="ARBA00023027"/>
    </source>
</evidence>
<dbReference type="Proteomes" id="UP000315167">
    <property type="component" value="Unassembled WGS sequence"/>
</dbReference>
<dbReference type="Pfam" id="PF09297">
    <property type="entry name" value="Zn_ribbon_NUD"/>
    <property type="match status" value="1"/>
</dbReference>
<dbReference type="InterPro" id="IPR020084">
    <property type="entry name" value="NUDIX_hydrolase_CS"/>
</dbReference>
<dbReference type="InterPro" id="IPR050241">
    <property type="entry name" value="NAD-cap_RNA_hydrolase_NudC"/>
</dbReference>
<dbReference type="Pfam" id="PF00293">
    <property type="entry name" value="NUDIX"/>
    <property type="match status" value="1"/>
</dbReference>
<dbReference type="InterPro" id="IPR015797">
    <property type="entry name" value="NUDIX_hydrolase-like_dom_sf"/>
</dbReference>
<comment type="catalytic activity">
    <reaction evidence="9">
        <text>a 5'-end NAD(+)-phospho-ribonucleoside in mRNA + H2O = a 5'-end phospho-adenosine-phospho-ribonucleoside in mRNA + beta-nicotinamide D-ribonucleotide + 2 H(+)</text>
        <dbReference type="Rhea" id="RHEA:60876"/>
        <dbReference type="Rhea" id="RHEA-COMP:15698"/>
        <dbReference type="Rhea" id="RHEA-COMP:15719"/>
        <dbReference type="ChEBI" id="CHEBI:14649"/>
        <dbReference type="ChEBI" id="CHEBI:15377"/>
        <dbReference type="ChEBI" id="CHEBI:15378"/>
        <dbReference type="ChEBI" id="CHEBI:144029"/>
        <dbReference type="ChEBI" id="CHEBI:144051"/>
    </reaction>
    <physiologicalReaction direction="left-to-right" evidence="9">
        <dbReference type="Rhea" id="RHEA:60877"/>
    </physiologicalReaction>
</comment>
<dbReference type="Gene3D" id="3.90.79.20">
    <property type="match status" value="1"/>
</dbReference>
<evidence type="ECO:0000256" key="4">
    <source>
        <dbReference type="ARBA" id="ARBA00012381"/>
    </source>
</evidence>
<dbReference type="PANTHER" id="PTHR42904:SF6">
    <property type="entry name" value="NAD-CAPPED RNA HYDROLASE NUDT12"/>
    <property type="match status" value="1"/>
</dbReference>
<dbReference type="GO" id="GO:0005829">
    <property type="term" value="C:cytosol"/>
    <property type="evidence" value="ECO:0007669"/>
    <property type="project" value="TreeGrafter"/>
</dbReference>
<keyword evidence="5" id="KW-0479">Metal-binding</keyword>
<comment type="similarity">
    <text evidence="3">Belongs to the Nudix hydrolase family. NudC subfamily.</text>
</comment>
<dbReference type="GO" id="GO:0035529">
    <property type="term" value="F:NADH pyrophosphatase activity"/>
    <property type="evidence" value="ECO:0007669"/>
    <property type="project" value="TreeGrafter"/>
</dbReference>
<dbReference type="InterPro" id="IPR015376">
    <property type="entry name" value="Znr_NADH_PPase"/>
</dbReference>
<evidence type="ECO:0000259" key="10">
    <source>
        <dbReference type="PROSITE" id="PS51462"/>
    </source>
</evidence>
<dbReference type="GO" id="GO:0046872">
    <property type="term" value="F:metal ion binding"/>
    <property type="evidence" value="ECO:0007669"/>
    <property type="project" value="UniProtKB-KW"/>
</dbReference>
<dbReference type="EMBL" id="VLKN01000001">
    <property type="protein sequence ID" value="TWI06072.1"/>
    <property type="molecule type" value="Genomic_DNA"/>
</dbReference>
<dbReference type="GO" id="GO:0019677">
    <property type="term" value="P:NAD+ catabolic process"/>
    <property type="evidence" value="ECO:0007669"/>
    <property type="project" value="TreeGrafter"/>
</dbReference>
<comment type="cofactor">
    <cofactor evidence="1">
        <name>Mg(2+)</name>
        <dbReference type="ChEBI" id="CHEBI:18420"/>
    </cofactor>
</comment>
<dbReference type="PROSITE" id="PS00893">
    <property type="entry name" value="NUDIX_BOX"/>
    <property type="match status" value="1"/>
</dbReference>
<protein>
    <recommendedName>
        <fullName evidence="4">NAD(+) diphosphatase</fullName>
        <ecNumber evidence="4">3.6.1.22</ecNumber>
    </recommendedName>
</protein>
<keyword evidence="12" id="KW-1185">Reference proteome</keyword>
<organism evidence="11 12">
    <name type="scientific">Luteimonas cucumeris</name>
    <dbReference type="NCBI Taxonomy" id="985012"/>
    <lineage>
        <taxon>Bacteria</taxon>
        <taxon>Pseudomonadati</taxon>
        <taxon>Pseudomonadota</taxon>
        <taxon>Gammaproteobacteria</taxon>
        <taxon>Lysobacterales</taxon>
        <taxon>Lysobacteraceae</taxon>
        <taxon>Luteimonas</taxon>
    </lineage>
</organism>
<dbReference type="NCBIfam" id="NF001299">
    <property type="entry name" value="PRK00241.1"/>
    <property type="match status" value="1"/>
</dbReference>
<accession>A0A562LEG2</accession>
<evidence type="ECO:0000256" key="6">
    <source>
        <dbReference type="ARBA" id="ARBA00022801"/>
    </source>
</evidence>
<keyword evidence="6" id="KW-0378">Hydrolase</keyword>
<gene>
    <name evidence="11" type="ORF">IP90_00335</name>
</gene>